<reference evidence="1" key="1">
    <citation type="submission" date="2018-05" db="EMBL/GenBank/DDBJ databases">
        <authorList>
            <person name="Lanie J.A."/>
            <person name="Ng W.-L."/>
            <person name="Kazmierczak K.M."/>
            <person name="Andrzejewski T.M."/>
            <person name="Davidsen T.M."/>
            <person name="Wayne K.J."/>
            <person name="Tettelin H."/>
            <person name="Glass J.I."/>
            <person name="Rusch D."/>
            <person name="Podicherti R."/>
            <person name="Tsui H.-C.T."/>
            <person name="Winkler M.E."/>
        </authorList>
    </citation>
    <scope>NUCLEOTIDE SEQUENCE</scope>
</reference>
<dbReference type="EMBL" id="UINC01001008">
    <property type="protein sequence ID" value="SUZ67325.1"/>
    <property type="molecule type" value="Genomic_DNA"/>
</dbReference>
<sequence>MSPPDRLEALENIFAFWTHGKPLRVPIGDPFFSAQSPHRRAGNGRSSHISFVDIVSEAFVVAIIELIVYSSVNDGVLVHLDLSLILGSG</sequence>
<protein>
    <submittedName>
        <fullName evidence="1">Uncharacterized protein</fullName>
    </submittedName>
</protein>
<dbReference type="AlphaFoldDB" id="A0A381PJX4"/>
<accession>A0A381PJX4</accession>
<gene>
    <name evidence="1" type="ORF">METZ01_LOCUS20179</name>
</gene>
<proteinExistence type="predicted"/>
<evidence type="ECO:0000313" key="1">
    <source>
        <dbReference type="EMBL" id="SUZ67325.1"/>
    </source>
</evidence>
<organism evidence="1">
    <name type="scientific">marine metagenome</name>
    <dbReference type="NCBI Taxonomy" id="408172"/>
    <lineage>
        <taxon>unclassified sequences</taxon>
        <taxon>metagenomes</taxon>
        <taxon>ecological metagenomes</taxon>
    </lineage>
</organism>
<name>A0A381PJX4_9ZZZZ</name>